<feature type="transmembrane region" description="Helical" evidence="1">
    <location>
        <begin position="386"/>
        <end position="409"/>
    </location>
</feature>
<organism evidence="2 3">
    <name type="scientific">Candidatus Seongchinamella marina</name>
    <dbReference type="NCBI Taxonomy" id="2518990"/>
    <lineage>
        <taxon>Bacteria</taxon>
        <taxon>Pseudomonadati</taxon>
        <taxon>Pseudomonadota</taxon>
        <taxon>Gammaproteobacteria</taxon>
        <taxon>Cellvibrionales</taxon>
        <taxon>Halieaceae</taxon>
        <taxon>Seongchinamella</taxon>
    </lineage>
</organism>
<dbReference type="PRINTS" id="PR00702">
    <property type="entry name" value="ACRIFLAVINRP"/>
</dbReference>
<dbReference type="Proteomes" id="UP001143307">
    <property type="component" value="Unassembled WGS sequence"/>
</dbReference>
<feature type="transmembrane region" description="Helical" evidence="1">
    <location>
        <begin position="361"/>
        <end position="380"/>
    </location>
</feature>
<feature type="transmembrane region" description="Helical" evidence="1">
    <location>
        <begin position="965"/>
        <end position="985"/>
    </location>
</feature>
<dbReference type="Gene3D" id="3.30.2090.10">
    <property type="entry name" value="Multidrug efflux transporter AcrB TolC docking domain, DN and DC subdomains"/>
    <property type="match status" value="2"/>
</dbReference>
<dbReference type="EMBL" id="SHNP01000002">
    <property type="protein sequence ID" value="MCX2973485.1"/>
    <property type="molecule type" value="Genomic_DNA"/>
</dbReference>
<keyword evidence="1" id="KW-1133">Transmembrane helix</keyword>
<dbReference type="PANTHER" id="PTHR32063:SF18">
    <property type="entry name" value="CATION EFFLUX SYSTEM PROTEIN"/>
    <property type="match status" value="1"/>
</dbReference>
<dbReference type="PANTHER" id="PTHR32063">
    <property type="match status" value="1"/>
</dbReference>
<evidence type="ECO:0000313" key="3">
    <source>
        <dbReference type="Proteomes" id="UP001143307"/>
    </source>
</evidence>
<sequence>MIAQYIYRHPRYFALIILCVFAVGLNSLSNIPRQEEPSLSNFAGNITTFYPGATPDRVEALVTKPLEDELRKISELESLHSTSGTGVSFFSIRINSDLQSHELERVWAEVRDAMNDAAAQFPLGVGSPKFDNDRLRSFTTIVAISTGADQAVPLSLTGRLAENFADRARNQAGTKFVEIFGEPVEEIRVEVDEDALVSRGLSLRQVTAALRAADAKISSGRASGAGTDMLIELAGDFDSLTRIRDVIVVTSPNGSATRISDLGRVYKTAVSPPSAMALIQGRPGVLIGVAMEDGNQVDKWAEEFQQLLDEYIAIAPASVHIEKTFDQSVYAKKRLQGVSKNLAIGIALVILVLLCTLGWRAAVVVAIILPLCGLISIVVMERTGMALHQMSICGLIVALGLLVDGSIVMTDEIRKRLLQGQAPFEAISGSVGRLRIPLISSAVTTILAFMPMAIMSGPGGDFIGTIAISVIIMLVSSTVLAITVTPVLAAWLLPRSKEESVRWYVGGMSSGRLGKALESAMDWSLRHPLAAVALALSLPISGFLSFGTLTAQFFPGTDRDQMFIQVKLADGRSIYDTKGLVTKLDRRLRDDPMIRRVDWSLGESAPAFYYNMYRSNEGIPSWAEALILTSDKRKTDDLIRSLQIELDRDYPQARIIVRGISQGPPVTAPLELEVYGPNLQVLQALGEQYRRRIDLIPHVIQTSASLIGGAPKVVFHLNEERLRLAQLQLSDVATALNDSLRGQIGGEILEGAERLPVRVRFNEVDWGSPDQIADIRLPVGLVKGSAAAGLPLNSLGEPSLEPSQSPIARYNGERFNNIRGYIRRGVLPEEALKLLMEDLKSNPIELPAGYRMVYGGDTKERAGVVDKILAPLGIILSALLATIVLTFNSWRLSAVALLVCICSLGLSLLSLALFQYPFGIMSLVGVIGSIGVSINAAIIIITALQHSPGAMQGSTYAVRTVVMNSSRHIVSTTITTFGGFLPLILEGSQFWPPFAMAIAGGVLLSTIISFFLVPPMFLLCHRLGDPVTFLREIQRKTA</sequence>
<feature type="transmembrane region" description="Helical" evidence="1">
    <location>
        <begin position="529"/>
        <end position="554"/>
    </location>
</feature>
<feature type="transmembrane region" description="Helical" evidence="1">
    <location>
        <begin position="337"/>
        <end position="354"/>
    </location>
</feature>
<feature type="transmembrane region" description="Helical" evidence="1">
    <location>
        <begin position="12"/>
        <end position="31"/>
    </location>
</feature>
<evidence type="ECO:0000256" key="1">
    <source>
        <dbReference type="SAM" id="Phobius"/>
    </source>
</evidence>
<accession>A0ABT3SU69</accession>
<dbReference type="SUPFAM" id="SSF82714">
    <property type="entry name" value="Multidrug efflux transporter AcrB TolC docking domain, DN and DC subdomains"/>
    <property type="match status" value="2"/>
</dbReference>
<keyword evidence="3" id="KW-1185">Reference proteome</keyword>
<feature type="transmembrane region" description="Helical" evidence="1">
    <location>
        <begin position="920"/>
        <end position="944"/>
    </location>
</feature>
<dbReference type="Gene3D" id="1.20.1640.10">
    <property type="entry name" value="Multidrug efflux transporter AcrB transmembrane domain"/>
    <property type="match status" value="2"/>
</dbReference>
<evidence type="ECO:0000313" key="2">
    <source>
        <dbReference type="EMBL" id="MCX2973485.1"/>
    </source>
</evidence>
<dbReference type="Gene3D" id="3.30.70.1320">
    <property type="entry name" value="Multidrug efflux transporter AcrB pore domain like"/>
    <property type="match status" value="1"/>
</dbReference>
<dbReference type="RefSeq" id="WP_279252381.1">
    <property type="nucleotide sequence ID" value="NZ_SHNP01000002.1"/>
</dbReference>
<dbReference type="SUPFAM" id="SSF82866">
    <property type="entry name" value="Multidrug efflux transporter AcrB transmembrane domain"/>
    <property type="match status" value="2"/>
</dbReference>
<reference evidence="2" key="1">
    <citation type="submission" date="2019-02" db="EMBL/GenBank/DDBJ databases">
        <authorList>
            <person name="Li S.-H."/>
        </authorList>
    </citation>
    <scope>NUCLEOTIDE SEQUENCE</scope>
    <source>
        <strain evidence="2">IMCC8485</strain>
    </source>
</reference>
<feature type="transmembrane region" description="Helical" evidence="1">
    <location>
        <begin position="436"/>
        <end position="454"/>
    </location>
</feature>
<keyword evidence="1" id="KW-0812">Transmembrane</keyword>
<dbReference type="Gene3D" id="3.30.70.1430">
    <property type="entry name" value="Multidrug efflux transporter AcrB pore domain"/>
    <property type="match status" value="2"/>
</dbReference>
<dbReference type="Gene3D" id="3.30.70.1440">
    <property type="entry name" value="Multidrug efflux transporter AcrB pore domain"/>
    <property type="match status" value="1"/>
</dbReference>
<feature type="transmembrane region" description="Helical" evidence="1">
    <location>
        <begin position="466"/>
        <end position="493"/>
    </location>
</feature>
<dbReference type="InterPro" id="IPR027463">
    <property type="entry name" value="AcrB_DN_DC_subdom"/>
</dbReference>
<protein>
    <submittedName>
        <fullName evidence="2">Efflux RND transporter permease subunit</fullName>
    </submittedName>
</protein>
<dbReference type="Pfam" id="PF00873">
    <property type="entry name" value="ACR_tran"/>
    <property type="match status" value="1"/>
</dbReference>
<name>A0ABT3SU69_9GAMM</name>
<feature type="transmembrane region" description="Helical" evidence="1">
    <location>
        <begin position="991"/>
        <end position="1013"/>
    </location>
</feature>
<feature type="transmembrane region" description="Helical" evidence="1">
    <location>
        <begin position="868"/>
        <end position="887"/>
    </location>
</feature>
<dbReference type="InterPro" id="IPR001036">
    <property type="entry name" value="Acrflvin-R"/>
</dbReference>
<gene>
    <name evidence="2" type="ORF">EYC87_07790</name>
</gene>
<keyword evidence="1" id="KW-0472">Membrane</keyword>
<dbReference type="SUPFAM" id="SSF82693">
    <property type="entry name" value="Multidrug efflux transporter AcrB pore domain, PN1, PN2, PC1 and PC2 subdomains"/>
    <property type="match status" value="2"/>
</dbReference>
<comment type="caution">
    <text evidence="2">The sequence shown here is derived from an EMBL/GenBank/DDBJ whole genome shotgun (WGS) entry which is preliminary data.</text>
</comment>
<feature type="transmembrane region" description="Helical" evidence="1">
    <location>
        <begin position="894"/>
        <end position="914"/>
    </location>
</feature>
<proteinExistence type="predicted"/>